<evidence type="ECO:0000313" key="3">
    <source>
        <dbReference type="Proteomes" id="UP000799537"/>
    </source>
</evidence>
<dbReference type="AlphaFoldDB" id="A0A6A6C5V9"/>
<evidence type="ECO:0000313" key="2">
    <source>
        <dbReference type="EMBL" id="KAF2162557.1"/>
    </source>
</evidence>
<keyword evidence="3" id="KW-1185">Reference proteome</keyword>
<dbReference type="RefSeq" id="XP_033663446.1">
    <property type="nucleotide sequence ID" value="XM_033808458.1"/>
</dbReference>
<feature type="transmembrane region" description="Helical" evidence="1">
    <location>
        <begin position="55"/>
        <end position="73"/>
    </location>
</feature>
<sequence length="196" mass="22355">MDPSPSIAGWYSYANLETAEKYRAFTMLGCFIIGLFIMVLAAKYHWDLASPPPRLFLWMSCLFAATTIAYLAAEVLTHTYLDFLPNTCDAMIELAGPRRGNFSYPCQRDLLIRWFNQAITAGHFNVEQLLRIKRVKLTLGPVLGCSFAIALEEFARWAENRPIRLGDEKDMRELEEQKSVWGVCPHCSRSRQSGTH</sequence>
<protein>
    <submittedName>
        <fullName evidence="2">Uncharacterized protein</fullName>
    </submittedName>
</protein>
<evidence type="ECO:0000256" key="1">
    <source>
        <dbReference type="SAM" id="Phobius"/>
    </source>
</evidence>
<reference evidence="2" key="1">
    <citation type="journal article" date="2020" name="Stud. Mycol.">
        <title>101 Dothideomycetes genomes: a test case for predicting lifestyles and emergence of pathogens.</title>
        <authorList>
            <person name="Haridas S."/>
            <person name="Albert R."/>
            <person name="Binder M."/>
            <person name="Bloem J."/>
            <person name="Labutti K."/>
            <person name="Salamov A."/>
            <person name="Andreopoulos B."/>
            <person name="Baker S."/>
            <person name="Barry K."/>
            <person name="Bills G."/>
            <person name="Bluhm B."/>
            <person name="Cannon C."/>
            <person name="Castanera R."/>
            <person name="Culley D."/>
            <person name="Daum C."/>
            <person name="Ezra D."/>
            <person name="Gonzalez J."/>
            <person name="Henrissat B."/>
            <person name="Kuo A."/>
            <person name="Liang C."/>
            <person name="Lipzen A."/>
            <person name="Lutzoni F."/>
            <person name="Magnuson J."/>
            <person name="Mondo S."/>
            <person name="Nolan M."/>
            <person name="Ohm R."/>
            <person name="Pangilinan J."/>
            <person name="Park H.-J."/>
            <person name="Ramirez L."/>
            <person name="Alfaro M."/>
            <person name="Sun H."/>
            <person name="Tritt A."/>
            <person name="Yoshinaga Y."/>
            <person name="Zwiers L.-H."/>
            <person name="Turgeon B."/>
            <person name="Goodwin S."/>
            <person name="Spatafora J."/>
            <person name="Crous P."/>
            <person name="Grigoriev I."/>
        </authorList>
    </citation>
    <scope>NUCLEOTIDE SEQUENCE</scope>
    <source>
        <strain evidence="2">ATCC 36951</strain>
    </source>
</reference>
<dbReference type="Proteomes" id="UP000799537">
    <property type="component" value="Unassembled WGS sequence"/>
</dbReference>
<keyword evidence="1" id="KW-1133">Transmembrane helix</keyword>
<keyword evidence="1" id="KW-0812">Transmembrane</keyword>
<dbReference type="EMBL" id="ML993613">
    <property type="protein sequence ID" value="KAF2162557.1"/>
    <property type="molecule type" value="Genomic_DNA"/>
</dbReference>
<dbReference type="GeneID" id="54561730"/>
<organism evidence="2 3">
    <name type="scientific">Zasmidium cellare ATCC 36951</name>
    <dbReference type="NCBI Taxonomy" id="1080233"/>
    <lineage>
        <taxon>Eukaryota</taxon>
        <taxon>Fungi</taxon>
        <taxon>Dikarya</taxon>
        <taxon>Ascomycota</taxon>
        <taxon>Pezizomycotina</taxon>
        <taxon>Dothideomycetes</taxon>
        <taxon>Dothideomycetidae</taxon>
        <taxon>Mycosphaerellales</taxon>
        <taxon>Mycosphaerellaceae</taxon>
        <taxon>Zasmidium</taxon>
    </lineage>
</organism>
<name>A0A6A6C5V9_ZASCE</name>
<gene>
    <name evidence="2" type="ORF">M409DRAFT_27179</name>
</gene>
<keyword evidence="1" id="KW-0472">Membrane</keyword>
<feature type="transmembrane region" description="Helical" evidence="1">
    <location>
        <begin position="22"/>
        <end position="43"/>
    </location>
</feature>
<proteinExistence type="predicted"/>
<accession>A0A6A6C5V9</accession>